<feature type="transmembrane region" description="Helical" evidence="1">
    <location>
        <begin position="36"/>
        <end position="55"/>
    </location>
</feature>
<dbReference type="STRING" id="1434701.SAMN05443634_10544"/>
<organism evidence="3 4">
    <name type="scientific">Chishuiella changwenlii</name>
    <dbReference type="NCBI Taxonomy" id="1434701"/>
    <lineage>
        <taxon>Bacteria</taxon>
        <taxon>Pseudomonadati</taxon>
        <taxon>Bacteroidota</taxon>
        <taxon>Flavobacteriia</taxon>
        <taxon>Flavobacteriales</taxon>
        <taxon>Weeksellaceae</taxon>
        <taxon>Chishuiella</taxon>
    </lineage>
</organism>
<keyword evidence="1" id="KW-1133">Transmembrane helix</keyword>
<name>A0A1M6WZ02_9FLAO</name>
<accession>A0A1M6WZ02</accession>
<keyword evidence="1" id="KW-0472">Membrane</keyword>
<sequence>MDSGVIAVIIFGIIFLILIPFIYYGIKMAGYNKAAGIVSITIFLVVMIPLIKYGYRSKMYSSLELKDDLHKAGIGFKNPIKIVSNDVSGIKIKKQETRFIMDTVDVNKIISRIESNSHYKIVPKLVNLKTDFGAKAQQRRERNYRFKNFYILETYGKIDDYTVRYTELKFRKNNDTVFFVKEEVY</sequence>
<evidence type="ECO:0000313" key="4">
    <source>
        <dbReference type="Proteomes" id="UP000184120"/>
    </source>
</evidence>
<reference evidence="2" key="5">
    <citation type="submission" date="2024-05" db="EMBL/GenBank/DDBJ databases">
        <authorList>
            <person name="Sun Q."/>
            <person name="Zhou Y."/>
        </authorList>
    </citation>
    <scope>NUCLEOTIDE SEQUENCE</scope>
    <source>
        <strain evidence="2">CGMCC 1.12707</strain>
    </source>
</reference>
<keyword evidence="5" id="KW-1185">Reference proteome</keyword>
<dbReference type="Proteomes" id="UP000650994">
    <property type="component" value="Unassembled WGS sequence"/>
</dbReference>
<feature type="transmembrane region" description="Helical" evidence="1">
    <location>
        <begin position="6"/>
        <end position="24"/>
    </location>
</feature>
<reference evidence="5" key="4">
    <citation type="journal article" date="2019" name="Int. J. Syst. Evol. Microbiol.">
        <title>The Global Catalogue of Microorganisms (GCM) 10K type strain sequencing project: providing services to taxonomists for standard genome sequencing and annotation.</title>
        <authorList>
            <consortium name="The Broad Institute Genomics Platform"/>
            <consortium name="The Broad Institute Genome Sequencing Center for Infectious Disease"/>
            <person name="Wu L."/>
            <person name="Ma J."/>
        </authorList>
    </citation>
    <scope>NUCLEOTIDE SEQUENCE [LARGE SCALE GENOMIC DNA]</scope>
    <source>
        <strain evidence="5">CGMCC 1.12707</strain>
    </source>
</reference>
<dbReference type="OrthoDB" id="1442993at2"/>
<gene>
    <name evidence="2" type="ORF">GCM10010984_15330</name>
    <name evidence="3" type="ORF">SAMN05443634_10544</name>
</gene>
<evidence type="ECO:0000313" key="5">
    <source>
        <dbReference type="Proteomes" id="UP000650994"/>
    </source>
</evidence>
<dbReference type="EMBL" id="FRBH01000005">
    <property type="protein sequence ID" value="SHK98957.1"/>
    <property type="molecule type" value="Genomic_DNA"/>
</dbReference>
<keyword evidence="1" id="KW-0812">Transmembrane</keyword>
<reference evidence="3" key="2">
    <citation type="submission" date="2016-11" db="EMBL/GenBank/DDBJ databases">
        <authorList>
            <person name="Jaros S."/>
            <person name="Januszkiewicz K."/>
            <person name="Wedrychowicz H."/>
        </authorList>
    </citation>
    <scope>NUCLEOTIDE SEQUENCE [LARGE SCALE GENOMIC DNA]</scope>
    <source>
        <strain evidence="3">DSM 27989</strain>
    </source>
</reference>
<reference evidence="2" key="1">
    <citation type="journal article" date="2014" name="Int. J. Syst. Evol. Microbiol.">
        <title>Complete genome of a new Firmicutes species belonging to the dominant human colonic microbiota ('Ruminococcus bicirculans') reveals two chromosomes and a selective capacity to utilize plant glucans.</title>
        <authorList>
            <consortium name="NISC Comparative Sequencing Program"/>
            <person name="Wegmann U."/>
            <person name="Louis P."/>
            <person name="Goesmann A."/>
            <person name="Henrissat B."/>
            <person name="Duncan S.H."/>
            <person name="Flint H.J."/>
        </authorList>
    </citation>
    <scope>NUCLEOTIDE SEQUENCE</scope>
    <source>
        <strain evidence="2">CGMCC 1.12707</strain>
    </source>
</reference>
<evidence type="ECO:0000256" key="1">
    <source>
        <dbReference type="SAM" id="Phobius"/>
    </source>
</evidence>
<protein>
    <submittedName>
        <fullName evidence="3">Uncharacterized protein</fullName>
    </submittedName>
</protein>
<dbReference type="EMBL" id="BMFL01000009">
    <property type="protein sequence ID" value="GGE98665.1"/>
    <property type="molecule type" value="Genomic_DNA"/>
</dbReference>
<evidence type="ECO:0000313" key="2">
    <source>
        <dbReference type="EMBL" id="GGE98665.1"/>
    </source>
</evidence>
<dbReference type="Proteomes" id="UP000184120">
    <property type="component" value="Unassembled WGS sequence"/>
</dbReference>
<dbReference type="RefSeq" id="WP_072930978.1">
    <property type="nucleotide sequence ID" value="NZ_BMFL01000009.1"/>
</dbReference>
<proteinExistence type="predicted"/>
<reference evidence="4" key="3">
    <citation type="submission" date="2016-11" db="EMBL/GenBank/DDBJ databases">
        <authorList>
            <person name="Varghese N."/>
            <person name="Submissions S."/>
        </authorList>
    </citation>
    <scope>NUCLEOTIDE SEQUENCE [LARGE SCALE GENOMIC DNA]</scope>
    <source>
        <strain evidence="4">DSM 27989</strain>
    </source>
</reference>
<dbReference type="AlphaFoldDB" id="A0A1M6WZ02"/>
<evidence type="ECO:0000313" key="3">
    <source>
        <dbReference type="EMBL" id="SHK98957.1"/>
    </source>
</evidence>